<comment type="similarity">
    <text evidence="1">Belongs to the CTAG/PCC1 family.</text>
</comment>
<dbReference type="AlphaFoldDB" id="A0ABD6CBU0"/>
<proteinExistence type="inferred from homology"/>
<comment type="caution">
    <text evidence="2">The sequence shown here is derived from an EMBL/GenBank/DDBJ whole genome shotgun (WGS) entry which is preliminary data.</text>
</comment>
<dbReference type="Proteomes" id="UP001597119">
    <property type="component" value="Unassembled WGS sequence"/>
</dbReference>
<dbReference type="NCBIfam" id="NF011470">
    <property type="entry name" value="PRK14887.1"/>
    <property type="match status" value="1"/>
</dbReference>
<gene>
    <name evidence="2" type="ORF">ACFR9U_07630</name>
</gene>
<evidence type="ECO:0000313" key="3">
    <source>
        <dbReference type="Proteomes" id="UP001597119"/>
    </source>
</evidence>
<evidence type="ECO:0000256" key="1">
    <source>
        <dbReference type="ARBA" id="ARBA00007073"/>
    </source>
</evidence>
<sequence length="84" mass="9140">MPESAVHDAVLEFEYEDVRRARIVERSVSREVGEISGDRTRATIARDGAVVAVTVLADDLVALRAGLNTWVTLISVAERCSVAE</sequence>
<dbReference type="EMBL" id="JBHUDJ010000003">
    <property type="protein sequence ID" value="MFD1586849.1"/>
    <property type="molecule type" value="Genomic_DNA"/>
</dbReference>
<keyword evidence="3" id="KW-1185">Reference proteome</keyword>
<evidence type="ECO:0000313" key="2">
    <source>
        <dbReference type="EMBL" id="MFD1586849.1"/>
    </source>
</evidence>
<reference evidence="2 3" key="1">
    <citation type="journal article" date="2019" name="Int. J. Syst. Evol. Microbiol.">
        <title>The Global Catalogue of Microorganisms (GCM) 10K type strain sequencing project: providing services to taxonomists for standard genome sequencing and annotation.</title>
        <authorList>
            <consortium name="The Broad Institute Genomics Platform"/>
            <consortium name="The Broad Institute Genome Sequencing Center for Infectious Disease"/>
            <person name="Wu L."/>
            <person name="Ma J."/>
        </authorList>
    </citation>
    <scope>NUCLEOTIDE SEQUENCE [LARGE SCALE GENOMIC DNA]</scope>
    <source>
        <strain evidence="2 3">CGMCC 1.12125</strain>
    </source>
</reference>
<protein>
    <submittedName>
        <fullName evidence="2">KEOPS complex subunit Pcc1</fullName>
    </submittedName>
</protein>
<accession>A0ABD6CBU0</accession>
<dbReference type="Gene3D" id="3.30.310.50">
    <property type="entry name" value="Alpha-D-phosphohexomutase, C-terminal domain"/>
    <property type="match status" value="1"/>
</dbReference>
<name>A0ABD6CBU0_9EURY</name>
<dbReference type="InterPro" id="IPR015419">
    <property type="entry name" value="CTAG/Pcc1"/>
</dbReference>
<dbReference type="RefSeq" id="WP_247375887.1">
    <property type="nucleotide sequence ID" value="NZ_JALLGV010000001.1"/>
</dbReference>
<organism evidence="2 3">
    <name type="scientific">Halorientalis brevis</name>
    <dbReference type="NCBI Taxonomy" id="1126241"/>
    <lineage>
        <taxon>Archaea</taxon>
        <taxon>Methanobacteriati</taxon>
        <taxon>Methanobacteriota</taxon>
        <taxon>Stenosarchaea group</taxon>
        <taxon>Halobacteria</taxon>
        <taxon>Halobacteriales</taxon>
        <taxon>Haloarculaceae</taxon>
        <taxon>Halorientalis</taxon>
    </lineage>
</organism>
<dbReference type="Pfam" id="PF09341">
    <property type="entry name" value="Pcc1"/>
    <property type="match status" value="1"/>
</dbReference>